<dbReference type="Proteomes" id="UP000653674">
    <property type="component" value="Unassembled WGS sequence"/>
</dbReference>
<dbReference type="EMBL" id="BONU01000009">
    <property type="protein sequence ID" value="GIG73450.1"/>
    <property type="molecule type" value="Genomic_DNA"/>
</dbReference>
<organism evidence="2 3">
    <name type="scientific">Planosporangium flavigriseum</name>
    <dbReference type="NCBI Taxonomy" id="373681"/>
    <lineage>
        <taxon>Bacteria</taxon>
        <taxon>Bacillati</taxon>
        <taxon>Actinomycetota</taxon>
        <taxon>Actinomycetes</taxon>
        <taxon>Micromonosporales</taxon>
        <taxon>Micromonosporaceae</taxon>
        <taxon>Planosporangium</taxon>
    </lineage>
</organism>
<proteinExistence type="predicted"/>
<accession>A0A8J3LUD0</accession>
<keyword evidence="3" id="KW-1185">Reference proteome</keyword>
<sequence length="227" mass="22488">MVCSTTGTPARRRMSRVAALLAAPAAAACLLAGCGAGQEAQTSSMVPPVAGNEADSRPHGQAALRNVQIRYNNPQGYPAGATAPLSLYIANNSLSKPLVLRSVAAASAKSGTRLGPVVLLGGAPDIGAGVGEPSISAPSAAAPSANPSTSGAPARLTIPPNGYAQLDADHGGYLAVRNVTEALAPGSTARVTFTFEGEDPVVMAVPFGVPLSPPPPAPVVPSVTAPE</sequence>
<comment type="caution">
    <text evidence="2">The sequence shown here is derived from an EMBL/GenBank/DDBJ whole genome shotgun (WGS) entry which is preliminary data.</text>
</comment>
<evidence type="ECO:0008006" key="4">
    <source>
        <dbReference type="Google" id="ProtNLM"/>
    </source>
</evidence>
<protein>
    <recommendedName>
        <fullName evidence="4">Copper(I)-binding protein</fullName>
    </recommendedName>
</protein>
<keyword evidence="1" id="KW-0732">Signal</keyword>
<name>A0A8J3LUD0_9ACTN</name>
<reference evidence="2" key="1">
    <citation type="submission" date="2021-01" db="EMBL/GenBank/DDBJ databases">
        <title>Whole genome shotgun sequence of Planosporangium flavigriseum NBRC 105377.</title>
        <authorList>
            <person name="Komaki H."/>
            <person name="Tamura T."/>
        </authorList>
    </citation>
    <scope>NUCLEOTIDE SEQUENCE</scope>
    <source>
        <strain evidence="2">NBRC 105377</strain>
    </source>
</reference>
<evidence type="ECO:0000313" key="3">
    <source>
        <dbReference type="Proteomes" id="UP000653674"/>
    </source>
</evidence>
<feature type="signal peptide" evidence="1">
    <location>
        <begin position="1"/>
        <end position="27"/>
    </location>
</feature>
<dbReference type="AlphaFoldDB" id="A0A8J3LUD0"/>
<evidence type="ECO:0000256" key="1">
    <source>
        <dbReference type="SAM" id="SignalP"/>
    </source>
</evidence>
<gene>
    <name evidence="2" type="ORF">Pfl04_18540</name>
</gene>
<feature type="chain" id="PRO_5035243445" description="Copper(I)-binding protein" evidence="1">
    <location>
        <begin position="28"/>
        <end position="227"/>
    </location>
</feature>
<evidence type="ECO:0000313" key="2">
    <source>
        <dbReference type="EMBL" id="GIG73450.1"/>
    </source>
</evidence>